<keyword evidence="4 10" id="KW-1133">Transmembrane helix</keyword>
<dbReference type="GO" id="GO:0016020">
    <property type="term" value="C:membrane"/>
    <property type="evidence" value="ECO:0007669"/>
    <property type="project" value="UniProtKB-SubCell"/>
</dbReference>
<evidence type="ECO:0000256" key="1">
    <source>
        <dbReference type="ARBA" id="ARBA00004141"/>
    </source>
</evidence>
<dbReference type="Pfam" id="PF00027">
    <property type="entry name" value="cNMP_binding"/>
    <property type="match status" value="1"/>
</dbReference>
<evidence type="ECO:0000259" key="11">
    <source>
        <dbReference type="PROSITE" id="PS50042"/>
    </source>
</evidence>
<comment type="subcellular location">
    <subcellularLocation>
        <location evidence="1">Membrane</location>
        <topology evidence="1">Multi-pass membrane protein</topology>
    </subcellularLocation>
</comment>
<proteinExistence type="predicted"/>
<dbReference type="SMART" id="SM00100">
    <property type="entry name" value="cNMP"/>
    <property type="match status" value="1"/>
</dbReference>
<dbReference type="SUPFAM" id="SSF81324">
    <property type="entry name" value="Voltage-gated potassium channels"/>
    <property type="match status" value="1"/>
</dbReference>
<dbReference type="SUPFAM" id="SSF51206">
    <property type="entry name" value="cAMP-binding domain-like"/>
    <property type="match status" value="1"/>
</dbReference>
<dbReference type="PROSITE" id="PS00889">
    <property type="entry name" value="CNMP_BINDING_2"/>
    <property type="match status" value="1"/>
</dbReference>
<dbReference type="GO" id="GO:0044877">
    <property type="term" value="F:protein-containing complex binding"/>
    <property type="evidence" value="ECO:0007669"/>
    <property type="project" value="TreeGrafter"/>
</dbReference>
<keyword evidence="2" id="KW-0813">Transport</keyword>
<dbReference type="InterPro" id="IPR050866">
    <property type="entry name" value="CNG_cation_channel"/>
</dbReference>
<evidence type="ECO:0000256" key="5">
    <source>
        <dbReference type="ARBA" id="ARBA00023065"/>
    </source>
</evidence>
<dbReference type="PANTHER" id="PTHR45638">
    <property type="entry name" value="CYCLIC NUCLEOTIDE-GATED CATION CHANNEL SUBUNIT A"/>
    <property type="match status" value="1"/>
</dbReference>
<keyword evidence="8" id="KW-0407">Ion channel</keyword>
<dbReference type="GO" id="GO:0005221">
    <property type="term" value="F:intracellularly cyclic nucleotide-activated monoatomic cation channel activity"/>
    <property type="evidence" value="ECO:0007669"/>
    <property type="project" value="InterPro"/>
</dbReference>
<feature type="transmembrane region" description="Helical" evidence="10">
    <location>
        <begin position="127"/>
        <end position="146"/>
    </location>
</feature>
<dbReference type="AlphaFoldDB" id="A0A139AZY2"/>
<evidence type="ECO:0000256" key="2">
    <source>
        <dbReference type="ARBA" id="ARBA00022448"/>
    </source>
</evidence>
<evidence type="ECO:0000256" key="10">
    <source>
        <dbReference type="SAM" id="Phobius"/>
    </source>
</evidence>
<evidence type="ECO:0000313" key="12">
    <source>
        <dbReference type="EMBL" id="KXS22302.1"/>
    </source>
</evidence>
<name>A0A139AZY2_GONPJ</name>
<keyword evidence="13" id="KW-1185">Reference proteome</keyword>
<evidence type="ECO:0000256" key="9">
    <source>
        <dbReference type="SAM" id="MobiDB-lite"/>
    </source>
</evidence>
<dbReference type="InterPro" id="IPR014710">
    <property type="entry name" value="RmlC-like_jellyroll"/>
</dbReference>
<dbReference type="CDD" id="cd00038">
    <property type="entry name" value="CAP_ED"/>
    <property type="match status" value="1"/>
</dbReference>
<dbReference type="InterPro" id="IPR018488">
    <property type="entry name" value="cNMP-bd_CS"/>
</dbReference>
<dbReference type="InterPro" id="IPR000595">
    <property type="entry name" value="cNMP-bd_dom"/>
</dbReference>
<feature type="domain" description="Cyclic nucleotide-binding" evidence="11">
    <location>
        <begin position="375"/>
        <end position="488"/>
    </location>
</feature>
<evidence type="ECO:0000256" key="7">
    <source>
        <dbReference type="ARBA" id="ARBA00023286"/>
    </source>
</evidence>
<keyword evidence="6 10" id="KW-0472">Membrane</keyword>
<evidence type="ECO:0000256" key="4">
    <source>
        <dbReference type="ARBA" id="ARBA00022989"/>
    </source>
</evidence>
<sequence>MPDGNPGRMEEGQIPTVLVQSPSADNPPPIDTSSYPLPPDIPSYEAEIGGEVEHHWIPRSVLRWIVWAWEWITDMYATCVSAVRSMKPLDDAGTFVTTFDRVSLVFQFANLIFIPMALAWTCEMLSPLILALFYLSDVVGLMDCFIDMMRSYRDDFGLLVTDFAQIRNEYLMKRRGWLSIVTTIPWDAIPLIHESVINDSVCHHIGVFDAYRLWAVLRLLRFVPMSKLLNFLITVKLSMLHMTVSRLGKNVFLIVVVSHISACAFWFLSSMDDDTKSWIHLNKLGYHSVYDSISPENLTVATRYLRSLFAAQKAVFFVFRDVETIPERVYCLIVVIDGLSSNQGFRYMDSSEEEQELAEHHKRRIKQLQKYMQQKHLDLSFQQSVVLALRPLTVLPGWCVFREGDDASEMYFIKSGAVEVFKDTKVFVTLGEGKFFGEIALMENIKRTASIRAIAQTELAVLTREDFDAILASRPSIREQIVKYVEEKKEQDKKRRAELERETEEKRKREQEEEERKMAQAKAFKSKNVISSRVIMSKASIASRSRLHLESAMFKHPCWCSLAEDVRGHKWLFSAIISSFRAES</sequence>
<accession>A0A139AZY2</accession>
<dbReference type="Gene3D" id="1.10.287.70">
    <property type="match status" value="1"/>
</dbReference>
<evidence type="ECO:0000256" key="3">
    <source>
        <dbReference type="ARBA" id="ARBA00022692"/>
    </source>
</evidence>
<dbReference type="Gene3D" id="2.60.120.10">
    <property type="entry name" value="Jelly Rolls"/>
    <property type="match status" value="1"/>
</dbReference>
<protein>
    <recommendedName>
        <fullName evidence="11">Cyclic nucleotide-binding domain-containing protein</fullName>
    </recommendedName>
</protein>
<keyword evidence="5" id="KW-0406">Ion transport</keyword>
<feature type="region of interest" description="Disordered" evidence="9">
    <location>
        <begin position="1"/>
        <end position="32"/>
    </location>
</feature>
<evidence type="ECO:0000313" key="13">
    <source>
        <dbReference type="Proteomes" id="UP000070544"/>
    </source>
</evidence>
<feature type="transmembrane region" description="Helical" evidence="10">
    <location>
        <begin position="250"/>
        <end position="268"/>
    </location>
</feature>
<dbReference type="PROSITE" id="PS50042">
    <property type="entry name" value="CNMP_BINDING_3"/>
    <property type="match status" value="1"/>
</dbReference>
<feature type="transmembrane region" description="Helical" evidence="10">
    <location>
        <begin position="104"/>
        <end position="121"/>
    </location>
</feature>
<keyword evidence="7" id="KW-1071">Ligand-gated ion channel</keyword>
<feature type="region of interest" description="Disordered" evidence="9">
    <location>
        <begin position="493"/>
        <end position="518"/>
    </location>
</feature>
<dbReference type="Proteomes" id="UP000070544">
    <property type="component" value="Unassembled WGS sequence"/>
</dbReference>
<gene>
    <name evidence="12" type="ORF">M427DRAFT_65314</name>
</gene>
<dbReference type="EMBL" id="KQ965731">
    <property type="protein sequence ID" value="KXS22302.1"/>
    <property type="molecule type" value="Genomic_DNA"/>
</dbReference>
<evidence type="ECO:0000256" key="8">
    <source>
        <dbReference type="ARBA" id="ARBA00023303"/>
    </source>
</evidence>
<dbReference type="STRING" id="1344416.A0A139AZY2"/>
<reference evidence="12 13" key="1">
    <citation type="journal article" date="2015" name="Genome Biol. Evol.">
        <title>Phylogenomic analyses indicate that early fungi evolved digesting cell walls of algal ancestors of land plants.</title>
        <authorList>
            <person name="Chang Y."/>
            <person name="Wang S."/>
            <person name="Sekimoto S."/>
            <person name="Aerts A.L."/>
            <person name="Choi C."/>
            <person name="Clum A."/>
            <person name="LaButti K.M."/>
            <person name="Lindquist E.A."/>
            <person name="Yee Ngan C."/>
            <person name="Ohm R.A."/>
            <person name="Salamov A.A."/>
            <person name="Grigoriev I.V."/>
            <person name="Spatafora J.W."/>
            <person name="Berbee M.L."/>
        </authorList>
    </citation>
    <scope>NUCLEOTIDE SEQUENCE [LARGE SCALE GENOMIC DNA]</scope>
    <source>
        <strain evidence="12 13">JEL478</strain>
    </source>
</reference>
<organism evidence="12 13">
    <name type="scientific">Gonapodya prolifera (strain JEL478)</name>
    <name type="common">Monoblepharis prolifera</name>
    <dbReference type="NCBI Taxonomy" id="1344416"/>
    <lineage>
        <taxon>Eukaryota</taxon>
        <taxon>Fungi</taxon>
        <taxon>Fungi incertae sedis</taxon>
        <taxon>Chytridiomycota</taxon>
        <taxon>Chytridiomycota incertae sedis</taxon>
        <taxon>Monoblepharidomycetes</taxon>
        <taxon>Monoblepharidales</taxon>
        <taxon>Gonapodyaceae</taxon>
        <taxon>Gonapodya</taxon>
    </lineage>
</organism>
<dbReference type="InterPro" id="IPR018490">
    <property type="entry name" value="cNMP-bd_dom_sf"/>
</dbReference>
<dbReference type="OrthoDB" id="421226at2759"/>
<evidence type="ECO:0000256" key="6">
    <source>
        <dbReference type="ARBA" id="ARBA00023136"/>
    </source>
</evidence>
<dbReference type="PANTHER" id="PTHR45638:SF11">
    <property type="entry name" value="CYCLIC NUCLEOTIDE-GATED CATION CHANNEL SUBUNIT A"/>
    <property type="match status" value="1"/>
</dbReference>
<keyword evidence="3 10" id="KW-0812">Transmembrane</keyword>
<dbReference type="OMA" id="PFQFIFQ"/>